<proteinExistence type="predicted"/>
<dbReference type="Gene3D" id="2.40.40.10">
    <property type="entry name" value="RlpA-like domain"/>
    <property type="match status" value="1"/>
</dbReference>
<feature type="non-terminal residue" evidence="3">
    <location>
        <position position="1"/>
    </location>
</feature>
<dbReference type="InterPro" id="IPR036908">
    <property type="entry name" value="RlpA-like_sf"/>
</dbReference>
<name>A0A1E4SQJ3_9ASCO</name>
<dbReference type="EMBL" id="KV453909">
    <property type="protein sequence ID" value="ODV81682.1"/>
    <property type="molecule type" value="Genomic_DNA"/>
</dbReference>
<dbReference type="RefSeq" id="XP_020066804.1">
    <property type="nucleotide sequence ID" value="XM_020208942.1"/>
</dbReference>
<dbReference type="STRING" id="984487.A0A1E4SQJ3"/>
<dbReference type="InterPro" id="IPR051477">
    <property type="entry name" value="Expansin_CellWall"/>
</dbReference>
<accession>A0A1E4SQJ3</accession>
<feature type="domain" description="RlpA-like protein double-psi beta-barrel" evidence="2">
    <location>
        <begin position="31"/>
        <end position="98"/>
    </location>
</feature>
<reference evidence="4" key="1">
    <citation type="submission" date="2016-05" db="EMBL/GenBank/DDBJ databases">
        <title>Comparative genomics of biotechnologically important yeasts.</title>
        <authorList>
            <consortium name="DOE Joint Genome Institute"/>
            <person name="Riley R."/>
            <person name="Haridas S."/>
            <person name="Wolfe K.H."/>
            <person name="Lopes M.R."/>
            <person name="Hittinger C.T."/>
            <person name="Goker M."/>
            <person name="Salamov A."/>
            <person name="Wisecaver J."/>
            <person name="Long T.M."/>
            <person name="Aerts A.L."/>
            <person name="Barry K."/>
            <person name="Choi C."/>
            <person name="Clum A."/>
            <person name="Coughlan A.Y."/>
            <person name="Deshpande S."/>
            <person name="Douglass A.P."/>
            <person name="Hanson S.J."/>
            <person name="Klenk H.-P."/>
            <person name="Labutti K."/>
            <person name="Lapidus A."/>
            <person name="Lindquist E."/>
            <person name="Lipzen A."/>
            <person name="Meier-Kolthoff J.P."/>
            <person name="Ohm R.A."/>
            <person name="Otillar R.P."/>
            <person name="Pangilinan J."/>
            <person name="Peng Y."/>
            <person name="Rokas A."/>
            <person name="Rosa C.A."/>
            <person name="Scheuner C."/>
            <person name="Sibirny A.A."/>
            <person name="Slot J.C."/>
            <person name="Stielow J.B."/>
            <person name="Sun H."/>
            <person name="Kurtzman C.P."/>
            <person name="Blackwell M."/>
            <person name="Grigoriev I.V."/>
            <person name="Jeffries T.W."/>
        </authorList>
    </citation>
    <scope>NUCLEOTIDE SEQUENCE [LARGE SCALE GENOMIC DNA]</scope>
    <source>
        <strain evidence="4">NRRL Y-17324</strain>
    </source>
</reference>
<protein>
    <recommendedName>
        <fullName evidence="2">RlpA-like protein double-psi beta-barrel domain-containing protein</fullName>
    </recommendedName>
</protein>
<dbReference type="SUPFAM" id="SSF50685">
    <property type="entry name" value="Barwin-like endoglucanases"/>
    <property type="match status" value="1"/>
</dbReference>
<evidence type="ECO:0000313" key="4">
    <source>
        <dbReference type="Proteomes" id="UP000094285"/>
    </source>
</evidence>
<evidence type="ECO:0000313" key="3">
    <source>
        <dbReference type="EMBL" id="ODV81682.1"/>
    </source>
</evidence>
<gene>
    <name evidence="3" type="ORF">CANTADRAFT_43283</name>
</gene>
<keyword evidence="4" id="KW-1185">Reference proteome</keyword>
<dbReference type="Proteomes" id="UP000094285">
    <property type="component" value="Unassembled WGS sequence"/>
</dbReference>
<dbReference type="PANTHER" id="PTHR31836:SF28">
    <property type="entry name" value="SRCR DOMAIN-CONTAINING PROTEIN-RELATED"/>
    <property type="match status" value="1"/>
</dbReference>
<keyword evidence="1" id="KW-0732">Signal</keyword>
<evidence type="ECO:0000259" key="2">
    <source>
        <dbReference type="Pfam" id="PF03330"/>
    </source>
</evidence>
<sequence length="103" mass="11184">HHGEGTYYDTGMGACGGVSKDSDRIVAISQKVFNQYNVNNNPNKNTLCGKQIEVSYEGKSTIVTVVDSCPGCAPDDLDLSPSAFSDIADKDLGRIKIDWKWVN</sequence>
<dbReference type="InterPro" id="IPR009009">
    <property type="entry name" value="RlpA-like_DPBB"/>
</dbReference>
<dbReference type="GeneID" id="30983078"/>
<dbReference type="AlphaFoldDB" id="A0A1E4SQJ3"/>
<dbReference type="Pfam" id="PF03330">
    <property type="entry name" value="DPBB_1"/>
    <property type="match status" value="1"/>
</dbReference>
<evidence type="ECO:0000256" key="1">
    <source>
        <dbReference type="ARBA" id="ARBA00022729"/>
    </source>
</evidence>
<dbReference type="OrthoDB" id="623670at2759"/>
<dbReference type="CDD" id="cd22191">
    <property type="entry name" value="DPBB_RlpA_EXP_N-like"/>
    <property type="match status" value="1"/>
</dbReference>
<dbReference type="PANTHER" id="PTHR31836">
    <property type="match status" value="1"/>
</dbReference>
<organism evidence="3 4">
    <name type="scientific">Suhomyces tanzawaensis NRRL Y-17324</name>
    <dbReference type="NCBI Taxonomy" id="984487"/>
    <lineage>
        <taxon>Eukaryota</taxon>
        <taxon>Fungi</taxon>
        <taxon>Dikarya</taxon>
        <taxon>Ascomycota</taxon>
        <taxon>Saccharomycotina</taxon>
        <taxon>Pichiomycetes</taxon>
        <taxon>Debaryomycetaceae</taxon>
        <taxon>Suhomyces</taxon>
    </lineage>
</organism>